<reference evidence="1 2" key="1">
    <citation type="submission" date="2024-10" db="EMBL/GenBank/DDBJ databases">
        <title>Updated reference genomes for cyclostephanoid diatoms.</title>
        <authorList>
            <person name="Roberts W.R."/>
            <person name="Alverson A.J."/>
        </authorList>
    </citation>
    <scope>NUCLEOTIDE SEQUENCE [LARGE SCALE GENOMIC DNA]</scope>
    <source>
        <strain evidence="1 2">AJA276-08</strain>
    </source>
</reference>
<proteinExistence type="predicted"/>
<dbReference type="SUPFAM" id="SSF57850">
    <property type="entry name" value="RING/U-box"/>
    <property type="match status" value="1"/>
</dbReference>
<protein>
    <recommendedName>
        <fullName evidence="3">RING-type domain-containing protein</fullName>
    </recommendedName>
</protein>
<keyword evidence="2" id="KW-1185">Reference proteome</keyword>
<accession>A0ABD3NMZ0</accession>
<evidence type="ECO:0000313" key="2">
    <source>
        <dbReference type="Proteomes" id="UP001530315"/>
    </source>
</evidence>
<comment type="caution">
    <text evidence="1">The sequence shown here is derived from an EMBL/GenBank/DDBJ whole genome shotgun (WGS) entry which is preliminary data.</text>
</comment>
<dbReference type="EMBL" id="JALLAZ020001302">
    <property type="protein sequence ID" value="KAL3777253.1"/>
    <property type="molecule type" value="Genomic_DNA"/>
</dbReference>
<organism evidence="1 2">
    <name type="scientific">Stephanodiscus triporus</name>
    <dbReference type="NCBI Taxonomy" id="2934178"/>
    <lineage>
        <taxon>Eukaryota</taxon>
        <taxon>Sar</taxon>
        <taxon>Stramenopiles</taxon>
        <taxon>Ochrophyta</taxon>
        <taxon>Bacillariophyta</taxon>
        <taxon>Coscinodiscophyceae</taxon>
        <taxon>Thalassiosirophycidae</taxon>
        <taxon>Stephanodiscales</taxon>
        <taxon>Stephanodiscaceae</taxon>
        <taxon>Stephanodiscus</taxon>
    </lineage>
</organism>
<sequence>MKCPSCNLVHHAKTDVFGNQKGVACDYDAREIFGITATCPICLEECSEIVALSCGHILCKMDYQRIGGYVQGVQNRENDEGFDDSILIHIQNAGQNGVNGTYRRHHGDYMKRYTSMGRYNGEDVEYYIELRVVDGTKMWYLSCHTGNPSEPQVDFYRAKVNECAYPYRVRWEAATIRGTLPAPRVAVSHFT</sequence>
<evidence type="ECO:0000313" key="1">
    <source>
        <dbReference type="EMBL" id="KAL3777253.1"/>
    </source>
</evidence>
<evidence type="ECO:0008006" key="3">
    <source>
        <dbReference type="Google" id="ProtNLM"/>
    </source>
</evidence>
<dbReference type="Proteomes" id="UP001530315">
    <property type="component" value="Unassembled WGS sequence"/>
</dbReference>
<dbReference type="Gene3D" id="3.30.40.10">
    <property type="entry name" value="Zinc/RING finger domain, C3HC4 (zinc finger)"/>
    <property type="match status" value="1"/>
</dbReference>
<dbReference type="AlphaFoldDB" id="A0ABD3NMZ0"/>
<name>A0ABD3NMZ0_9STRA</name>
<gene>
    <name evidence="1" type="ORF">ACHAW5_008545</name>
</gene>
<dbReference type="InterPro" id="IPR013083">
    <property type="entry name" value="Znf_RING/FYVE/PHD"/>
</dbReference>